<evidence type="ECO:0000259" key="2">
    <source>
        <dbReference type="PROSITE" id="PS50883"/>
    </source>
</evidence>
<dbReference type="SUPFAM" id="SSF55073">
    <property type="entry name" value="Nucleotide cyclase"/>
    <property type="match status" value="1"/>
</dbReference>
<dbReference type="PANTHER" id="PTHR44757">
    <property type="entry name" value="DIGUANYLATE CYCLASE DGCP"/>
    <property type="match status" value="1"/>
</dbReference>
<evidence type="ECO:0000313" key="4">
    <source>
        <dbReference type="EMBL" id="MDP9764114.1"/>
    </source>
</evidence>
<feature type="domain" description="GGDEF" evidence="3">
    <location>
        <begin position="413"/>
        <end position="546"/>
    </location>
</feature>
<dbReference type="EMBL" id="JAURUR010000003">
    <property type="protein sequence ID" value="MDP9764114.1"/>
    <property type="molecule type" value="Genomic_DNA"/>
</dbReference>
<dbReference type="InterPro" id="IPR000160">
    <property type="entry name" value="GGDEF_dom"/>
</dbReference>
<dbReference type="SMART" id="SM00028">
    <property type="entry name" value="TPR"/>
    <property type="match status" value="3"/>
</dbReference>
<dbReference type="RefSeq" id="WP_307465458.1">
    <property type="nucleotide sequence ID" value="NZ_JAURUR010000003.1"/>
</dbReference>
<sequence length="828" mass="89928">MSTAPFLQLHPAGVGDAAHLSELLQAAEPMVVSDAAQAEVLLRQAHALAAALKDDAREALALTLLAATFYFRSQFQTATELLTEAQRAADRVPGDLIAARIANNLGLCAVALGHYGRGMEHYQTSLNISQAHGDDAGRARTLGNVGLIHADLGDYQVALEAFQEVTALARKADLPLALSSSMINTVRAYYHTGRLAEALDLATAHLPDVQALGFRQHEVVLRVWMLPCLTDTGQLTEAVRQAEALLPLALEVNDREHVVYVRVFYGQALMATGRLDEAHEQFQLALHDAEQHNITPLRRTALGHLSQVYAAREQWPEAYRALQVCQDLDQALRAEAVERKAQVLGVQMQMEFLRQEALAERRRSTELTQANTALQAAQETLAYRATHDALTGLANRAHFQAAAERALQTVHEAPFGMLFIDLDRFKQVNDTLGHDVGDELLKEIARRLTLVVRSGDLVARMGGDEFTVLLHGLRSPADAERVAHKVLLDLARPVQVCGHTLHVTGSIGVAVAPADGLDVTTLQKHADIAMYRAKQGGKNGVRTFQPAMGQDTLERAAMEEDLRAAIREDQLVLHYQAQFDARTRRLVGYEALVRWRHPRQGLLPPGRFIGVAEDSGLIVPLGAWVLREACRQAGEWQATDRGLTMSVNVSALQLEDAGFLGTVQDALQDAGLPPGQLVLELTESAVLGHRGNAAGQLAGLRALGVRVALDDFGTGQSSLSLLRQLQVDILKIDRSFVQDAQGAAGSGSARVLIDAMVSLAHSLNMRVTAEGVETPEQHALLSEMACDSVQGYLMARPLPAGEAAAYLHEEEHLRSDRWGAVPGLEQVS</sequence>
<keyword evidence="5" id="KW-1185">Reference proteome</keyword>
<dbReference type="PROSITE" id="PS50005">
    <property type="entry name" value="TPR"/>
    <property type="match status" value="1"/>
</dbReference>
<dbReference type="InterPro" id="IPR052155">
    <property type="entry name" value="Biofilm_reg_signaling"/>
</dbReference>
<proteinExistence type="predicted"/>
<dbReference type="Pfam" id="PF00563">
    <property type="entry name" value="EAL"/>
    <property type="match status" value="1"/>
</dbReference>
<reference evidence="4 5" key="1">
    <citation type="submission" date="2023-07" db="EMBL/GenBank/DDBJ databases">
        <title>Genomic Encyclopedia of Type Strains, Phase IV (KMG-IV): sequencing the most valuable type-strain genomes for metagenomic binning, comparative biology and taxonomic classification.</title>
        <authorList>
            <person name="Goeker M."/>
        </authorList>
    </citation>
    <scope>NUCLEOTIDE SEQUENCE [LARGE SCALE GENOMIC DNA]</scope>
    <source>
        <strain evidence="4 5">NIO-1023</strain>
    </source>
</reference>
<organism evidence="4 5">
    <name type="scientific">Deinococcus enclensis</name>
    <dbReference type="NCBI Taxonomy" id="1049582"/>
    <lineage>
        <taxon>Bacteria</taxon>
        <taxon>Thermotogati</taxon>
        <taxon>Deinococcota</taxon>
        <taxon>Deinococci</taxon>
        <taxon>Deinococcales</taxon>
        <taxon>Deinococcaceae</taxon>
        <taxon>Deinococcus</taxon>
    </lineage>
</organism>
<name>A0ABT9MD09_9DEIO</name>
<dbReference type="SMART" id="SM00052">
    <property type="entry name" value="EAL"/>
    <property type="match status" value="1"/>
</dbReference>
<feature type="domain" description="EAL" evidence="2">
    <location>
        <begin position="555"/>
        <end position="811"/>
    </location>
</feature>
<dbReference type="Pfam" id="PF13424">
    <property type="entry name" value="TPR_12"/>
    <property type="match status" value="1"/>
</dbReference>
<dbReference type="Gene3D" id="1.25.40.10">
    <property type="entry name" value="Tetratricopeptide repeat domain"/>
    <property type="match status" value="2"/>
</dbReference>
<keyword evidence="1" id="KW-0802">TPR repeat</keyword>
<dbReference type="Gene3D" id="3.30.70.270">
    <property type="match status" value="1"/>
</dbReference>
<dbReference type="CDD" id="cd01949">
    <property type="entry name" value="GGDEF"/>
    <property type="match status" value="1"/>
</dbReference>
<evidence type="ECO:0000313" key="5">
    <source>
        <dbReference type="Proteomes" id="UP001232163"/>
    </source>
</evidence>
<feature type="repeat" description="TPR" evidence="1">
    <location>
        <begin position="139"/>
        <end position="172"/>
    </location>
</feature>
<dbReference type="PANTHER" id="PTHR44757:SF2">
    <property type="entry name" value="BIOFILM ARCHITECTURE MAINTENANCE PROTEIN MBAA"/>
    <property type="match status" value="1"/>
</dbReference>
<dbReference type="InterPro" id="IPR035919">
    <property type="entry name" value="EAL_sf"/>
</dbReference>
<dbReference type="SUPFAM" id="SSF48452">
    <property type="entry name" value="TPR-like"/>
    <property type="match status" value="2"/>
</dbReference>
<gene>
    <name evidence="4" type="ORF">QO006_001539</name>
</gene>
<dbReference type="SUPFAM" id="SSF141868">
    <property type="entry name" value="EAL domain-like"/>
    <property type="match status" value="1"/>
</dbReference>
<evidence type="ECO:0000259" key="3">
    <source>
        <dbReference type="PROSITE" id="PS50887"/>
    </source>
</evidence>
<evidence type="ECO:0000256" key="1">
    <source>
        <dbReference type="PROSITE-ProRule" id="PRU00339"/>
    </source>
</evidence>
<dbReference type="Pfam" id="PF00990">
    <property type="entry name" value="GGDEF"/>
    <property type="match status" value="1"/>
</dbReference>
<dbReference type="Gene3D" id="3.20.20.450">
    <property type="entry name" value="EAL domain"/>
    <property type="match status" value="1"/>
</dbReference>
<dbReference type="PROSITE" id="PS50887">
    <property type="entry name" value="GGDEF"/>
    <property type="match status" value="1"/>
</dbReference>
<dbReference type="PROSITE" id="PS50883">
    <property type="entry name" value="EAL"/>
    <property type="match status" value="1"/>
</dbReference>
<dbReference type="InterPro" id="IPR019734">
    <property type="entry name" value="TPR_rpt"/>
</dbReference>
<dbReference type="InterPro" id="IPR011990">
    <property type="entry name" value="TPR-like_helical_dom_sf"/>
</dbReference>
<comment type="caution">
    <text evidence="4">The sequence shown here is derived from an EMBL/GenBank/DDBJ whole genome shotgun (WGS) entry which is preliminary data.</text>
</comment>
<accession>A0ABT9MD09</accession>
<dbReference type="InterPro" id="IPR001633">
    <property type="entry name" value="EAL_dom"/>
</dbReference>
<dbReference type="InterPro" id="IPR043128">
    <property type="entry name" value="Rev_trsase/Diguanyl_cyclase"/>
</dbReference>
<dbReference type="SMART" id="SM00267">
    <property type="entry name" value="GGDEF"/>
    <property type="match status" value="1"/>
</dbReference>
<dbReference type="CDD" id="cd01948">
    <property type="entry name" value="EAL"/>
    <property type="match status" value="1"/>
</dbReference>
<dbReference type="InterPro" id="IPR029787">
    <property type="entry name" value="Nucleotide_cyclase"/>
</dbReference>
<dbReference type="Proteomes" id="UP001232163">
    <property type="component" value="Unassembled WGS sequence"/>
</dbReference>
<dbReference type="NCBIfam" id="TIGR00254">
    <property type="entry name" value="GGDEF"/>
    <property type="match status" value="1"/>
</dbReference>
<protein>
    <submittedName>
        <fullName evidence="4">Diguanylate cyclase (GGDEF)-like protein</fullName>
    </submittedName>
</protein>